<keyword evidence="2" id="KW-1185">Reference proteome</keyword>
<accession>A0ACB8DSV7</accession>
<dbReference type="EMBL" id="CM023470">
    <property type="protein sequence ID" value="KAH7977697.1"/>
    <property type="molecule type" value="Genomic_DNA"/>
</dbReference>
<dbReference type="Proteomes" id="UP000821865">
    <property type="component" value="Chromosome 1"/>
</dbReference>
<evidence type="ECO:0000313" key="1">
    <source>
        <dbReference type="EMBL" id="KAH7977697.1"/>
    </source>
</evidence>
<comment type="caution">
    <text evidence="1">The sequence shown here is derived from an EMBL/GenBank/DDBJ whole genome shotgun (WGS) entry which is preliminary data.</text>
</comment>
<sequence>MGEASGAVVRAASGSSRSSSNLTSSNLPELYAALTMHQQPDVPGGAMEAAASQHSPNEDMLATPQATTCKCPSQSSKSVKLIDTKECGESVSVDVPHEPNIVAEGEGVDGEPERKAPTESAVVDIVRRLEEVLQEKGPCQEGDLMGALSLSQAQVIIQEYGTLTAFIDQHPAFRVVRGDVCFVYYKDHENEDACHCLSLLQDGVTIPSACYNDGGRQHAEVYDDVPRRARLSSSSSSNYESAVEELDGEHEECSMKDGWSQVSSPPALQAMQEMCNAESQIQGGVPALFIEMESTLQKRDSEIAKLKGRLKTLQESHSKEEQDLLVMIDELLQMPRPDPARRAAEVKNPISKIEKPTGMCTNEEDAKVSPLPPRPRPLLPERHPLPLARPEDKRRSLPVDPSHRPQHPSDKELSTCATSPLVPDFSELPGSKEEVAASCSVESMQPSKEEGPTKTKVAQQISKIVRMVKKTEPTYTDEELRRLFDHVRRSHGGFSRMTFKAIVELLLDNLKAARREED</sequence>
<name>A0ACB8DSV7_DERSI</name>
<protein>
    <submittedName>
        <fullName evidence="1">Uncharacterized protein</fullName>
    </submittedName>
</protein>
<evidence type="ECO:0000313" key="2">
    <source>
        <dbReference type="Proteomes" id="UP000821865"/>
    </source>
</evidence>
<organism evidence="1 2">
    <name type="scientific">Dermacentor silvarum</name>
    <name type="common">Tick</name>
    <dbReference type="NCBI Taxonomy" id="543639"/>
    <lineage>
        <taxon>Eukaryota</taxon>
        <taxon>Metazoa</taxon>
        <taxon>Ecdysozoa</taxon>
        <taxon>Arthropoda</taxon>
        <taxon>Chelicerata</taxon>
        <taxon>Arachnida</taxon>
        <taxon>Acari</taxon>
        <taxon>Parasitiformes</taxon>
        <taxon>Ixodida</taxon>
        <taxon>Ixodoidea</taxon>
        <taxon>Ixodidae</taxon>
        <taxon>Rhipicephalinae</taxon>
        <taxon>Dermacentor</taxon>
    </lineage>
</organism>
<proteinExistence type="predicted"/>
<gene>
    <name evidence="1" type="ORF">HPB49_003192</name>
</gene>
<reference evidence="1" key="1">
    <citation type="submission" date="2020-05" db="EMBL/GenBank/DDBJ databases">
        <title>Large-scale comparative analyses of tick genomes elucidate their genetic diversity and vector capacities.</title>
        <authorList>
            <person name="Jia N."/>
            <person name="Wang J."/>
            <person name="Shi W."/>
            <person name="Du L."/>
            <person name="Sun Y."/>
            <person name="Zhan W."/>
            <person name="Jiang J."/>
            <person name="Wang Q."/>
            <person name="Zhang B."/>
            <person name="Ji P."/>
            <person name="Sakyi L.B."/>
            <person name="Cui X."/>
            <person name="Yuan T."/>
            <person name="Jiang B."/>
            <person name="Yang W."/>
            <person name="Lam T.T.-Y."/>
            <person name="Chang Q."/>
            <person name="Ding S."/>
            <person name="Wang X."/>
            <person name="Zhu J."/>
            <person name="Ruan X."/>
            <person name="Zhao L."/>
            <person name="Wei J."/>
            <person name="Que T."/>
            <person name="Du C."/>
            <person name="Cheng J."/>
            <person name="Dai P."/>
            <person name="Han X."/>
            <person name="Huang E."/>
            <person name="Gao Y."/>
            <person name="Liu J."/>
            <person name="Shao H."/>
            <person name="Ye R."/>
            <person name="Li L."/>
            <person name="Wei W."/>
            <person name="Wang X."/>
            <person name="Wang C."/>
            <person name="Yang T."/>
            <person name="Huo Q."/>
            <person name="Li W."/>
            <person name="Guo W."/>
            <person name="Chen H."/>
            <person name="Zhou L."/>
            <person name="Ni X."/>
            <person name="Tian J."/>
            <person name="Zhou Y."/>
            <person name="Sheng Y."/>
            <person name="Liu T."/>
            <person name="Pan Y."/>
            <person name="Xia L."/>
            <person name="Li J."/>
            <person name="Zhao F."/>
            <person name="Cao W."/>
        </authorList>
    </citation>
    <scope>NUCLEOTIDE SEQUENCE</scope>
    <source>
        <strain evidence="1">Dsil-2018</strain>
    </source>
</reference>